<feature type="domain" description="EthD" evidence="1">
    <location>
        <begin position="139"/>
        <end position="228"/>
    </location>
</feature>
<dbReference type="SUPFAM" id="SSF54909">
    <property type="entry name" value="Dimeric alpha+beta barrel"/>
    <property type="match status" value="2"/>
</dbReference>
<evidence type="ECO:0000313" key="2">
    <source>
        <dbReference type="EMBL" id="QTH21347.1"/>
    </source>
</evidence>
<name>A0A975D1T5_9SPHN</name>
<feature type="domain" description="EthD" evidence="1">
    <location>
        <begin position="12"/>
        <end position="98"/>
    </location>
</feature>
<proteinExistence type="predicted"/>
<accession>A0A975D1T5</accession>
<evidence type="ECO:0000313" key="3">
    <source>
        <dbReference type="Proteomes" id="UP000664914"/>
    </source>
</evidence>
<protein>
    <submittedName>
        <fullName evidence="2">EthD domain-containing protein</fullName>
    </submittedName>
</protein>
<dbReference type="AlphaFoldDB" id="A0A975D1T5"/>
<dbReference type="InterPro" id="IPR009799">
    <property type="entry name" value="EthD_dom"/>
</dbReference>
<dbReference type="Pfam" id="PF07110">
    <property type="entry name" value="EthD"/>
    <property type="match status" value="2"/>
</dbReference>
<reference evidence="2" key="2">
    <citation type="submission" date="2021-04" db="EMBL/GenBank/DDBJ databases">
        <title>Isolation and genomic analysis of the ibuprofen-degrading bacterium Sphingomonas strain MPO218.</title>
        <authorList>
            <person name="Aulestia M."/>
            <person name="Flores A."/>
            <person name="Mangas E.L."/>
            <person name="Perez-Pulido A.J."/>
            <person name="Santero E."/>
            <person name="Camacho E.M."/>
        </authorList>
    </citation>
    <scope>NUCLEOTIDE SEQUENCE</scope>
    <source>
        <strain evidence="2">MPO218</strain>
    </source>
</reference>
<evidence type="ECO:0000259" key="1">
    <source>
        <dbReference type="Pfam" id="PF07110"/>
    </source>
</evidence>
<organism evidence="2 3">
    <name type="scientific">Rhizorhabdus wittichii</name>
    <dbReference type="NCBI Taxonomy" id="160791"/>
    <lineage>
        <taxon>Bacteria</taxon>
        <taxon>Pseudomonadati</taxon>
        <taxon>Pseudomonadota</taxon>
        <taxon>Alphaproteobacteria</taxon>
        <taxon>Sphingomonadales</taxon>
        <taxon>Sphingomonadaceae</taxon>
        <taxon>Rhizorhabdus</taxon>
    </lineage>
</organism>
<sequence length="249" mass="27567">MIKQVVLLKARTGIARGELIDRYEREHAPLVSLLLPHFSDYRRSYVVPGSLMGGAAAALDFDVVTELWYEGADQLARLARAGEDAESVRASEARLFDPAASMVVTCDEFVTPGSRLQPRPAGHDGRPAIKLMGFLRKRADMSREAFVARYEQGHCAVALDVLKKGDHPVFADYRRTFARDEGGSSPPFDVLTEAWFWTEEDYRHFLALHADPRIGAILAEDEAALFDRASITIFAADEHISAPAAQPIL</sequence>
<dbReference type="Gene3D" id="3.30.70.100">
    <property type="match status" value="2"/>
</dbReference>
<gene>
    <name evidence="2" type="ORF">HRJ34_24010</name>
</gene>
<reference evidence="2" key="1">
    <citation type="submission" date="2020-07" db="EMBL/GenBank/DDBJ databases">
        <authorList>
            <person name="Camacho E."/>
        </authorList>
    </citation>
    <scope>NUCLEOTIDE SEQUENCE</scope>
    <source>
        <strain evidence="2">MPO218</strain>
    </source>
</reference>
<dbReference type="InterPro" id="IPR011008">
    <property type="entry name" value="Dimeric_a/b-barrel"/>
</dbReference>
<dbReference type="Proteomes" id="UP000664914">
    <property type="component" value="Chromosome"/>
</dbReference>
<dbReference type="RefSeq" id="WP_208632659.1">
    <property type="nucleotide sequence ID" value="NZ_CP059319.1"/>
</dbReference>
<dbReference type="EMBL" id="CP059319">
    <property type="protein sequence ID" value="QTH21347.1"/>
    <property type="molecule type" value="Genomic_DNA"/>
</dbReference>
<dbReference type="GO" id="GO:0016491">
    <property type="term" value="F:oxidoreductase activity"/>
    <property type="evidence" value="ECO:0007669"/>
    <property type="project" value="InterPro"/>
</dbReference>